<protein>
    <submittedName>
        <fullName evidence="1">Uncharacterized protein</fullName>
    </submittedName>
</protein>
<gene>
    <name evidence="1" type="ORF">INT47_001345</name>
</gene>
<evidence type="ECO:0000313" key="1">
    <source>
        <dbReference type="EMBL" id="KAG2200814.1"/>
    </source>
</evidence>
<name>A0A8H7V488_9FUNG</name>
<organism evidence="1 2">
    <name type="scientific">Mucor saturninus</name>
    <dbReference type="NCBI Taxonomy" id="64648"/>
    <lineage>
        <taxon>Eukaryota</taxon>
        <taxon>Fungi</taxon>
        <taxon>Fungi incertae sedis</taxon>
        <taxon>Mucoromycota</taxon>
        <taxon>Mucoromycotina</taxon>
        <taxon>Mucoromycetes</taxon>
        <taxon>Mucorales</taxon>
        <taxon>Mucorineae</taxon>
        <taxon>Mucoraceae</taxon>
        <taxon>Mucor</taxon>
    </lineage>
</organism>
<reference evidence="1" key="1">
    <citation type="submission" date="2020-12" db="EMBL/GenBank/DDBJ databases">
        <title>Metabolic potential, ecology and presence of endohyphal bacteria is reflected in genomic diversity of Mucoromycotina.</title>
        <authorList>
            <person name="Muszewska A."/>
            <person name="Okrasinska A."/>
            <person name="Steczkiewicz K."/>
            <person name="Drgas O."/>
            <person name="Orlowska M."/>
            <person name="Perlinska-Lenart U."/>
            <person name="Aleksandrzak-Piekarczyk T."/>
            <person name="Szatraj K."/>
            <person name="Zielenkiewicz U."/>
            <person name="Pilsyk S."/>
            <person name="Malc E."/>
            <person name="Mieczkowski P."/>
            <person name="Kruszewska J.S."/>
            <person name="Biernat P."/>
            <person name="Pawlowska J."/>
        </authorList>
    </citation>
    <scope>NUCLEOTIDE SEQUENCE</scope>
    <source>
        <strain evidence="1">WA0000017839</strain>
    </source>
</reference>
<proteinExistence type="predicted"/>
<keyword evidence="2" id="KW-1185">Reference proteome</keyword>
<sequence length="161" mass="17945">MQYAMLGKCQPVELEFFKEQSKDVVEMEFLFSNEAALKLSSSIPFKSDLVSGVIPSRISFSTEDTSKLLTTNHKNKNQGQSNNEVVFQMSIRNSAVPSLLNKLGPYKMIGKDILNVLNFDYRQNPQLLSLVPSIFNGAIIQDSYFTLLTCANFSGTSSLKS</sequence>
<dbReference type="Proteomes" id="UP000603453">
    <property type="component" value="Unassembled WGS sequence"/>
</dbReference>
<dbReference type="OrthoDB" id="2282221at2759"/>
<comment type="caution">
    <text evidence="1">The sequence shown here is derived from an EMBL/GenBank/DDBJ whole genome shotgun (WGS) entry which is preliminary data.</text>
</comment>
<dbReference type="AlphaFoldDB" id="A0A8H7V488"/>
<dbReference type="EMBL" id="JAEPRD010000078">
    <property type="protein sequence ID" value="KAG2200814.1"/>
    <property type="molecule type" value="Genomic_DNA"/>
</dbReference>
<evidence type="ECO:0000313" key="2">
    <source>
        <dbReference type="Proteomes" id="UP000603453"/>
    </source>
</evidence>
<accession>A0A8H7V488</accession>